<keyword evidence="4" id="KW-0812">Transmembrane</keyword>
<name>A0AA41XH34_9MICO</name>
<feature type="transmembrane region" description="Helical" evidence="4">
    <location>
        <begin position="161"/>
        <end position="183"/>
    </location>
</feature>
<dbReference type="Proteomes" id="UP001165587">
    <property type="component" value="Unassembled WGS sequence"/>
</dbReference>
<dbReference type="EMBL" id="JANLCK010000003">
    <property type="protein sequence ID" value="MCS5725568.1"/>
    <property type="molecule type" value="Genomic_DNA"/>
</dbReference>
<dbReference type="InterPro" id="IPR050482">
    <property type="entry name" value="Sensor_HK_TwoCompSys"/>
</dbReference>
<evidence type="ECO:0000256" key="4">
    <source>
        <dbReference type="SAM" id="Phobius"/>
    </source>
</evidence>
<dbReference type="GO" id="GO:0000160">
    <property type="term" value="P:phosphorelay signal transduction system"/>
    <property type="evidence" value="ECO:0007669"/>
    <property type="project" value="UniProtKB-KW"/>
</dbReference>
<dbReference type="GO" id="GO:0016301">
    <property type="term" value="F:kinase activity"/>
    <property type="evidence" value="ECO:0007669"/>
    <property type="project" value="UniProtKB-KW"/>
</dbReference>
<evidence type="ECO:0000256" key="2">
    <source>
        <dbReference type="ARBA" id="ARBA00022777"/>
    </source>
</evidence>
<dbReference type="Pfam" id="PF02518">
    <property type="entry name" value="HATPase_c"/>
    <property type="match status" value="1"/>
</dbReference>
<dbReference type="Gene3D" id="3.30.565.10">
    <property type="entry name" value="Histidine kinase-like ATPase, C-terminal domain"/>
    <property type="match status" value="1"/>
</dbReference>
<dbReference type="RefSeq" id="WP_259526082.1">
    <property type="nucleotide sequence ID" value="NZ_JANLCK010000003.1"/>
</dbReference>
<feature type="transmembrane region" description="Helical" evidence="4">
    <location>
        <begin position="23"/>
        <end position="42"/>
    </location>
</feature>
<dbReference type="InterPro" id="IPR003594">
    <property type="entry name" value="HATPase_dom"/>
</dbReference>
<reference evidence="6" key="1">
    <citation type="submission" date="2022-08" db="EMBL/GenBank/DDBJ databases">
        <authorList>
            <person name="Deng Y."/>
            <person name="Han X.-F."/>
            <person name="Zhang Y.-Q."/>
        </authorList>
    </citation>
    <scope>NUCLEOTIDE SEQUENCE</scope>
    <source>
        <strain evidence="6">CPCC 203407</strain>
    </source>
</reference>
<evidence type="ECO:0000259" key="5">
    <source>
        <dbReference type="Pfam" id="PF02518"/>
    </source>
</evidence>
<feature type="transmembrane region" description="Helical" evidence="4">
    <location>
        <begin position="54"/>
        <end position="76"/>
    </location>
</feature>
<gene>
    <name evidence="6" type="ORF">N1028_06630</name>
</gene>
<dbReference type="PANTHER" id="PTHR24421:SF61">
    <property type="entry name" value="OXYGEN SENSOR HISTIDINE KINASE NREB"/>
    <property type="match status" value="1"/>
</dbReference>
<evidence type="ECO:0000313" key="6">
    <source>
        <dbReference type="EMBL" id="MCS5725568.1"/>
    </source>
</evidence>
<keyword evidence="2" id="KW-0418">Kinase</keyword>
<feature type="transmembrane region" description="Helical" evidence="4">
    <location>
        <begin position="113"/>
        <end position="129"/>
    </location>
</feature>
<protein>
    <recommendedName>
        <fullName evidence="5">Histidine kinase/HSP90-like ATPase domain-containing protein</fullName>
    </recommendedName>
</protein>
<keyword evidence="1" id="KW-0808">Transferase</keyword>
<keyword evidence="4" id="KW-1133">Transmembrane helix</keyword>
<feature type="transmembrane region" description="Helical" evidence="4">
    <location>
        <begin position="136"/>
        <end position="155"/>
    </location>
</feature>
<dbReference type="AlphaFoldDB" id="A0AA41XH34"/>
<keyword evidence="7" id="KW-1185">Reference proteome</keyword>
<organism evidence="6 7">
    <name type="scientific">Herbiconiux oxytropis</name>
    <dbReference type="NCBI Taxonomy" id="2970915"/>
    <lineage>
        <taxon>Bacteria</taxon>
        <taxon>Bacillati</taxon>
        <taxon>Actinomycetota</taxon>
        <taxon>Actinomycetes</taxon>
        <taxon>Micrococcales</taxon>
        <taxon>Microbacteriaceae</taxon>
        <taxon>Herbiconiux</taxon>
    </lineage>
</organism>
<proteinExistence type="predicted"/>
<evidence type="ECO:0000256" key="3">
    <source>
        <dbReference type="ARBA" id="ARBA00023012"/>
    </source>
</evidence>
<feature type="domain" description="Histidine kinase/HSP90-like ATPase" evidence="5">
    <location>
        <begin position="314"/>
        <end position="402"/>
    </location>
</feature>
<dbReference type="SUPFAM" id="SSF55874">
    <property type="entry name" value="ATPase domain of HSP90 chaperone/DNA topoisomerase II/histidine kinase"/>
    <property type="match status" value="1"/>
</dbReference>
<feature type="transmembrane region" description="Helical" evidence="4">
    <location>
        <begin position="83"/>
        <end position="101"/>
    </location>
</feature>
<dbReference type="InterPro" id="IPR036890">
    <property type="entry name" value="HATPase_C_sf"/>
</dbReference>
<keyword evidence="4" id="KW-0472">Membrane</keyword>
<evidence type="ECO:0000256" key="1">
    <source>
        <dbReference type="ARBA" id="ARBA00022679"/>
    </source>
</evidence>
<dbReference type="PANTHER" id="PTHR24421">
    <property type="entry name" value="NITRATE/NITRITE SENSOR PROTEIN NARX-RELATED"/>
    <property type="match status" value="1"/>
</dbReference>
<keyword evidence="3" id="KW-0902">Two-component regulatory system</keyword>
<accession>A0AA41XH34</accession>
<comment type="caution">
    <text evidence="6">The sequence shown here is derived from an EMBL/GenBank/DDBJ whole genome shotgun (WGS) entry which is preliminary data.</text>
</comment>
<sequence length="411" mass="43021">MSTSSGLSARGVVPLSRAKIDRALARLVGIFGLGFALLSLPVLSDSIGTLKPDWAIGILIALFGSLVVACVCSFLGRGVRASMAVVACLFVLALALWPFAVRSPEAALGTQPWLWYVVIVSVGAAAISFTPSWAGVYTVLVPIVYTVLRILPAGGGASVPLALLDATYTLLLGSFLVIVIASLRQAASRVDQAQATAVARYADAAKRAATEQERTRVDTVIHDRVLSSLLAAARSTTEEERRIAVQMAERALVALQSADAETEASPDLPRTVLVERCRALAEALPADVGFEATGSFEGTLPARVLEGVYAAAVQAIVNSIQHAGVTDALGHPVARHISLLGDADEGFTLVVSDTGSGFAPDAVPADRLGMRISIRERVNSIGGSVQVRSVPEAGTSVIIEWHAGRQHEVFA</sequence>
<evidence type="ECO:0000313" key="7">
    <source>
        <dbReference type="Proteomes" id="UP001165587"/>
    </source>
</evidence>